<evidence type="ECO:0000256" key="1">
    <source>
        <dbReference type="SAM" id="Phobius"/>
    </source>
</evidence>
<dbReference type="EMBL" id="MEVA01000006">
    <property type="protein sequence ID" value="OGC47702.1"/>
    <property type="molecule type" value="Genomic_DNA"/>
</dbReference>
<keyword evidence="1" id="KW-1133">Transmembrane helix</keyword>
<protein>
    <submittedName>
        <fullName evidence="2">Uncharacterized protein</fullName>
    </submittedName>
</protein>
<keyword evidence="1" id="KW-0472">Membrane</keyword>
<comment type="caution">
    <text evidence="2">The sequence shown here is derived from an EMBL/GenBank/DDBJ whole genome shotgun (WGS) entry which is preliminary data.</text>
</comment>
<gene>
    <name evidence="2" type="ORF">A2886_02925</name>
</gene>
<feature type="transmembrane region" description="Helical" evidence="1">
    <location>
        <begin position="112"/>
        <end position="128"/>
    </location>
</feature>
<feature type="transmembrane region" description="Helical" evidence="1">
    <location>
        <begin position="74"/>
        <end position="100"/>
    </location>
</feature>
<keyword evidence="1" id="KW-0812">Transmembrane</keyword>
<name>A0A1F4US22_UNCKA</name>
<organism evidence="2 3">
    <name type="scientific">candidate division WWE3 bacterium RIFCSPHIGHO2_01_FULL_42_13</name>
    <dbReference type="NCBI Taxonomy" id="1802617"/>
    <lineage>
        <taxon>Bacteria</taxon>
        <taxon>Katanobacteria</taxon>
    </lineage>
</organism>
<dbReference type="AlphaFoldDB" id="A0A1F4US22"/>
<evidence type="ECO:0000313" key="2">
    <source>
        <dbReference type="EMBL" id="OGC47702.1"/>
    </source>
</evidence>
<accession>A0A1F4US22</accession>
<sequence length="130" mass="14000">MLGSILALAYFGWEHFVRGQGLAQTYLASTQLLFWANIATSVVALGMAVYAYIEGRRNDSGLSKEIFKLLLFSPLGVLGALGIVVKVAVTVAFILGPYLLYTALDGNSWNQVQMIYGAALLIVGLMSGHK</sequence>
<feature type="transmembrane region" description="Helical" evidence="1">
    <location>
        <begin position="33"/>
        <end position="53"/>
    </location>
</feature>
<dbReference type="STRING" id="1802617.A2886_02925"/>
<proteinExistence type="predicted"/>
<evidence type="ECO:0000313" key="3">
    <source>
        <dbReference type="Proteomes" id="UP000176608"/>
    </source>
</evidence>
<reference evidence="2 3" key="1">
    <citation type="journal article" date="2016" name="Nat. Commun.">
        <title>Thousands of microbial genomes shed light on interconnected biogeochemical processes in an aquifer system.</title>
        <authorList>
            <person name="Anantharaman K."/>
            <person name="Brown C.T."/>
            <person name="Hug L.A."/>
            <person name="Sharon I."/>
            <person name="Castelle C.J."/>
            <person name="Probst A.J."/>
            <person name="Thomas B.C."/>
            <person name="Singh A."/>
            <person name="Wilkins M.J."/>
            <person name="Karaoz U."/>
            <person name="Brodie E.L."/>
            <person name="Williams K.H."/>
            <person name="Hubbard S.S."/>
            <person name="Banfield J.F."/>
        </authorList>
    </citation>
    <scope>NUCLEOTIDE SEQUENCE [LARGE SCALE GENOMIC DNA]</scope>
</reference>
<dbReference type="Proteomes" id="UP000176608">
    <property type="component" value="Unassembled WGS sequence"/>
</dbReference>